<reference evidence="2" key="2">
    <citation type="submission" date="2020-09" db="EMBL/GenBank/DDBJ databases">
        <authorList>
            <person name="Sun Q."/>
            <person name="Zhou Y."/>
        </authorList>
    </citation>
    <scope>NUCLEOTIDE SEQUENCE</scope>
    <source>
        <strain evidence="2">CGMCC 4.7679</strain>
    </source>
</reference>
<evidence type="ECO:0000313" key="3">
    <source>
        <dbReference type="Proteomes" id="UP000658656"/>
    </source>
</evidence>
<dbReference type="PANTHER" id="PTHR37292">
    <property type="entry name" value="VNG6097C"/>
    <property type="match status" value="1"/>
</dbReference>
<name>A0A8H9IR22_9PSEU</name>
<comment type="caution">
    <text evidence="2">The sequence shown here is derived from an EMBL/GenBank/DDBJ whole genome shotgun (WGS) entry which is preliminary data.</text>
</comment>
<dbReference type="RefSeq" id="WP_145935605.1">
    <property type="nucleotide sequence ID" value="NZ_BNAV01000003.1"/>
</dbReference>
<proteinExistence type="predicted"/>
<dbReference type="OrthoDB" id="9787127at2"/>
<sequence>MLPSLGRDPVARDPEPSVPRIAKLAHRVLDGDILLPKFQRGFVWNRKQVLDLLDSVARNYPIGSILLWRSTQELASERTIAGLSIASRPPGYPVNYLLDGQQRLSTICGALYWRPNGDPVSQWNVAYDLEQQSFLHVNSLDDPPPHQVPVRLLSDPSAYFRWLSRLDSQELRDEGDRLLNVFQDYSIAVVTLGDMPIEAIAPVFERINSTGTPLTIVELMRAATWRPDFDLLDSIDAILAVLDEKNYGKIDSKVLLRAISAVAGFGFSRENIEQLRSLEKDALDAVVRQTGDAARHAVDFLTTEIKTPTSVALPYDAQFAVLTTIFGRLPKPNSVQYAAIRRWFWRSVLDGRFRGGWGTPQMAADREAIREFAAGTTDEVGAPLALPRSDIWRRTPFRSDNAISKMLALMLAGAGPMDLRTGLAIDPGKALLWANDKEWHHFFPKAFLKRQGVSADQANVPANIIMLTSISNIWISDQVPSRYLQDLCDTDGEDVVRERLTSCLVSDEAFDAAMRDDYEGFLVARSKTLHQRAMKLMGEKY</sequence>
<feature type="domain" description="GmrSD restriction endonucleases N-terminal" evidence="1">
    <location>
        <begin position="30"/>
        <end position="223"/>
    </location>
</feature>
<dbReference type="Proteomes" id="UP000658656">
    <property type="component" value="Unassembled WGS sequence"/>
</dbReference>
<organism evidence="2 3">
    <name type="scientific">Amycolatopsis bartoniae</name>
    <dbReference type="NCBI Taxonomy" id="941986"/>
    <lineage>
        <taxon>Bacteria</taxon>
        <taxon>Bacillati</taxon>
        <taxon>Actinomycetota</taxon>
        <taxon>Actinomycetes</taxon>
        <taxon>Pseudonocardiales</taxon>
        <taxon>Pseudonocardiaceae</taxon>
        <taxon>Amycolatopsis</taxon>
    </lineage>
</organism>
<gene>
    <name evidence="2" type="ORF">GCM10017566_24890</name>
</gene>
<dbReference type="Pfam" id="PF03235">
    <property type="entry name" value="GmrSD_N"/>
    <property type="match status" value="1"/>
</dbReference>
<evidence type="ECO:0000259" key="1">
    <source>
        <dbReference type="Pfam" id="PF03235"/>
    </source>
</evidence>
<accession>A0A8H9IR22</accession>
<dbReference type="AlphaFoldDB" id="A0A8H9IR22"/>
<dbReference type="PANTHER" id="PTHR37292:SF2">
    <property type="entry name" value="DUF262 DOMAIN-CONTAINING PROTEIN"/>
    <property type="match status" value="1"/>
</dbReference>
<evidence type="ECO:0000313" key="2">
    <source>
        <dbReference type="EMBL" id="GHF50792.1"/>
    </source>
</evidence>
<dbReference type="EMBL" id="BNAV01000003">
    <property type="protein sequence ID" value="GHF50792.1"/>
    <property type="molecule type" value="Genomic_DNA"/>
</dbReference>
<dbReference type="InterPro" id="IPR004919">
    <property type="entry name" value="GmrSD_N"/>
</dbReference>
<reference evidence="2" key="1">
    <citation type="journal article" date="2014" name="Int. J. Syst. Evol. Microbiol.">
        <title>Complete genome sequence of Corynebacterium casei LMG S-19264T (=DSM 44701T), isolated from a smear-ripened cheese.</title>
        <authorList>
            <consortium name="US DOE Joint Genome Institute (JGI-PGF)"/>
            <person name="Walter F."/>
            <person name="Albersmeier A."/>
            <person name="Kalinowski J."/>
            <person name="Ruckert C."/>
        </authorList>
    </citation>
    <scope>NUCLEOTIDE SEQUENCE</scope>
    <source>
        <strain evidence="2">CGMCC 4.7679</strain>
    </source>
</reference>
<keyword evidence="3" id="KW-1185">Reference proteome</keyword>
<protein>
    <recommendedName>
        <fullName evidence="1">GmrSD restriction endonucleases N-terminal domain-containing protein</fullName>
    </recommendedName>
</protein>